<dbReference type="EMBL" id="FOZL01000001">
    <property type="protein sequence ID" value="SFR99507.1"/>
    <property type="molecule type" value="Genomic_DNA"/>
</dbReference>
<evidence type="ECO:0000313" key="2">
    <source>
        <dbReference type="EMBL" id="SFR99507.1"/>
    </source>
</evidence>
<protein>
    <recommendedName>
        <fullName evidence="4">DUF2752 domain-containing protein</fullName>
    </recommendedName>
</protein>
<name>A0A1I6L7V1_9BACT</name>
<dbReference type="Proteomes" id="UP000199024">
    <property type="component" value="Unassembled WGS sequence"/>
</dbReference>
<reference evidence="2 3" key="1">
    <citation type="submission" date="2016-10" db="EMBL/GenBank/DDBJ databases">
        <authorList>
            <person name="de Groot N.N."/>
        </authorList>
    </citation>
    <scope>NUCLEOTIDE SEQUENCE [LARGE SCALE GENOMIC DNA]</scope>
    <source>
        <strain evidence="2 3">DSM 21001</strain>
    </source>
</reference>
<proteinExistence type="predicted"/>
<keyword evidence="1" id="KW-0472">Membrane</keyword>
<organism evidence="2 3">
    <name type="scientific">Granulicella pectinivorans</name>
    <dbReference type="NCBI Taxonomy" id="474950"/>
    <lineage>
        <taxon>Bacteria</taxon>
        <taxon>Pseudomonadati</taxon>
        <taxon>Acidobacteriota</taxon>
        <taxon>Terriglobia</taxon>
        <taxon>Terriglobales</taxon>
        <taxon>Acidobacteriaceae</taxon>
        <taxon>Granulicella</taxon>
    </lineage>
</organism>
<accession>A0A1I6L7V1</accession>
<evidence type="ECO:0000313" key="3">
    <source>
        <dbReference type="Proteomes" id="UP000199024"/>
    </source>
</evidence>
<dbReference type="Pfam" id="PF10825">
    <property type="entry name" value="DUF2752"/>
    <property type="match status" value="1"/>
</dbReference>
<keyword evidence="3" id="KW-1185">Reference proteome</keyword>
<feature type="transmembrane region" description="Helical" evidence="1">
    <location>
        <begin position="47"/>
        <end position="72"/>
    </location>
</feature>
<dbReference type="InterPro" id="IPR021215">
    <property type="entry name" value="DUF2752"/>
</dbReference>
<keyword evidence="1" id="KW-0812">Transmembrane</keyword>
<gene>
    <name evidence="2" type="ORF">SAMN05421771_0385</name>
</gene>
<keyword evidence="1" id="KW-1133">Transmembrane helix</keyword>
<feature type="transmembrane region" description="Helical" evidence="1">
    <location>
        <begin position="84"/>
        <end position="102"/>
    </location>
</feature>
<evidence type="ECO:0008006" key="4">
    <source>
        <dbReference type="Google" id="ProtNLM"/>
    </source>
</evidence>
<dbReference type="STRING" id="474950.SAMN05421771_0385"/>
<evidence type="ECO:0000256" key="1">
    <source>
        <dbReference type="SAM" id="Phobius"/>
    </source>
</evidence>
<dbReference type="AlphaFoldDB" id="A0A1I6L7V1"/>
<sequence>MMATAVLFAAVVLLVRPACPVYAMFHVLCPGCGGTRALMALLRGNLGAAWRLNALVVCEIPLGLGYVLAGIWRRGVWPEVSRGWWITVSVGVALFTVGRNFFAL</sequence>